<dbReference type="RefSeq" id="WP_344418711.1">
    <property type="nucleotide sequence ID" value="NZ_BAAANN010000012.1"/>
</dbReference>
<evidence type="ECO:0000313" key="3">
    <source>
        <dbReference type="Proteomes" id="UP001501116"/>
    </source>
</evidence>
<feature type="signal peptide" evidence="1">
    <location>
        <begin position="1"/>
        <end position="25"/>
    </location>
</feature>
<keyword evidence="1" id="KW-0732">Signal</keyword>
<comment type="caution">
    <text evidence="2">The sequence shown here is derived from an EMBL/GenBank/DDBJ whole genome shotgun (WGS) entry which is preliminary data.</text>
</comment>
<sequence length="179" mass="18459">MTRRALALLSILVSLLAIGTATATARPALAWTDGPCTGTTGVTVVADLTKFPGGQVVRRCDTGAPATAFAALTDVGLAPEHGTGEGQSGPYDYLCRIQSLPTTANDPCTGFRPNAGYWAFWVPDNANANWGYAEEGVDTYQPASGVVLGFSFGAGTASDPNQMSLTLAQAKDPAWNTGS</sequence>
<name>A0ABP5C902_9PSEU</name>
<reference evidence="3" key="1">
    <citation type="journal article" date="2019" name="Int. J. Syst. Evol. Microbiol.">
        <title>The Global Catalogue of Microorganisms (GCM) 10K type strain sequencing project: providing services to taxonomists for standard genome sequencing and annotation.</title>
        <authorList>
            <consortium name="The Broad Institute Genomics Platform"/>
            <consortium name="The Broad Institute Genome Sequencing Center for Infectious Disease"/>
            <person name="Wu L."/>
            <person name="Ma J."/>
        </authorList>
    </citation>
    <scope>NUCLEOTIDE SEQUENCE [LARGE SCALE GENOMIC DNA]</scope>
    <source>
        <strain evidence="3">JCM 14545</strain>
    </source>
</reference>
<dbReference type="EMBL" id="BAAANN010000012">
    <property type="protein sequence ID" value="GAA1960045.1"/>
    <property type="molecule type" value="Genomic_DNA"/>
</dbReference>
<organism evidence="2 3">
    <name type="scientific">Amycolatopsis minnesotensis</name>
    <dbReference type="NCBI Taxonomy" id="337894"/>
    <lineage>
        <taxon>Bacteria</taxon>
        <taxon>Bacillati</taxon>
        <taxon>Actinomycetota</taxon>
        <taxon>Actinomycetes</taxon>
        <taxon>Pseudonocardiales</taxon>
        <taxon>Pseudonocardiaceae</taxon>
        <taxon>Amycolatopsis</taxon>
    </lineage>
</organism>
<keyword evidence="3" id="KW-1185">Reference proteome</keyword>
<gene>
    <name evidence="2" type="ORF">GCM10009754_33230</name>
</gene>
<feature type="chain" id="PRO_5045667428" description="Secreted protein" evidence="1">
    <location>
        <begin position="26"/>
        <end position="179"/>
    </location>
</feature>
<evidence type="ECO:0008006" key="4">
    <source>
        <dbReference type="Google" id="ProtNLM"/>
    </source>
</evidence>
<accession>A0ABP5C902</accession>
<evidence type="ECO:0000256" key="1">
    <source>
        <dbReference type="SAM" id="SignalP"/>
    </source>
</evidence>
<dbReference type="Proteomes" id="UP001501116">
    <property type="component" value="Unassembled WGS sequence"/>
</dbReference>
<protein>
    <recommendedName>
        <fullName evidence="4">Secreted protein</fullName>
    </recommendedName>
</protein>
<proteinExistence type="predicted"/>
<evidence type="ECO:0000313" key="2">
    <source>
        <dbReference type="EMBL" id="GAA1960045.1"/>
    </source>
</evidence>